<organism evidence="4 5">
    <name type="scientific">Symbiodinium natans</name>
    <dbReference type="NCBI Taxonomy" id="878477"/>
    <lineage>
        <taxon>Eukaryota</taxon>
        <taxon>Sar</taxon>
        <taxon>Alveolata</taxon>
        <taxon>Dinophyceae</taxon>
        <taxon>Suessiales</taxon>
        <taxon>Symbiodiniaceae</taxon>
        <taxon>Symbiodinium</taxon>
    </lineage>
</organism>
<name>A0A812T9X6_9DINO</name>
<comment type="caution">
    <text evidence="4">The sequence shown here is derived from an EMBL/GenBank/DDBJ whole genome shotgun (WGS) entry which is preliminary data.</text>
</comment>
<dbReference type="GO" id="GO:0003723">
    <property type="term" value="F:RNA binding"/>
    <property type="evidence" value="ECO:0007669"/>
    <property type="project" value="InterPro"/>
</dbReference>
<dbReference type="PANTHER" id="PTHR47447:SF17">
    <property type="entry name" value="OS12G0638900 PROTEIN"/>
    <property type="match status" value="1"/>
</dbReference>
<proteinExistence type="predicted"/>
<keyword evidence="5" id="KW-1185">Reference proteome</keyword>
<dbReference type="InterPro" id="IPR011990">
    <property type="entry name" value="TPR-like_helical_dom_sf"/>
</dbReference>
<dbReference type="PANTHER" id="PTHR47447">
    <property type="entry name" value="OS03G0856100 PROTEIN"/>
    <property type="match status" value="1"/>
</dbReference>
<dbReference type="Proteomes" id="UP000604046">
    <property type="component" value="Unassembled WGS sequence"/>
</dbReference>
<dbReference type="InterPro" id="IPR006145">
    <property type="entry name" value="PsdUridine_synth_RsuA/RluA"/>
</dbReference>
<feature type="domain" description="Pseudouridine synthase RsuA/RluA-like" evidence="3">
    <location>
        <begin position="374"/>
        <end position="509"/>
    </location>
</feature>
<evidence type="ECO:0000313" key="5">
    <source>
        <dbReference type="Proteomes" id="UP000604046"/>
    </source>
</evidence>
<dbReference type="Pfam" id="PF13812">
    <property type="entry name" value="PPR_3"/>
    <property type="match status" value="1"/>
</dbReference>
<dbReference type="Pfam" id="PF01535">
    <property type="entry name" value="PPR"/>
    <property type="match status" value="1"/>
</dbReference>
<dbReference type="EMBL" id="CAJNDS010002526">
    <property type="protein sequence ID" value="CAE7512701.1"/>
    <property type="molecule type" value="Genomic_DNA"/>
</dbReference>
<evidence type="ECO:0000256" key="2">
    <source>
        <dbReference type="PROSITE-ProRule" id="PRU00708"/>
    </source>
</evidence>
<evidence type="ECO:0000256" key="1">
    <source>
        <dbReference type="ARBA" id="ARBA00022737"/>
    </source>
</evidence>
<dbReference type="GO" id="GO:0001522">
    <property type="term" value="P:pseudouridine synthesis"/>
    <property type="evidence" value="ECO:0007669"/>
    <property type="project" value="InterPro"/>
</dbReference>
<dbReference type="PROSITE" id="PS51375">
    <property type="entry name" value="PPR"/>
    <property type="match status" value="1"/>
</dbReference>
<feature type="repeat" description="PPR" evidence="2">
    <location>
        <begin position="121"/>
        <end position="155"/>
    </location>
</feature>
<reference evidence="4" key="1">
    <citation type="submission" date="2021-02" db="EMBL/GenBank/DDBJ databases">
        <authorList>
            <person name="Dougan E. K."/>
            <person name="Rhodes N."/>
            <person name="Thang M."/>
            <person name="Chan C."/>
        </authorList>
    </citation>
    <scope>NUCLEOTIDE SEQUENCE</scope>
</reference>
<keyword evidence="1" id="KW-0677">Repeat</keyword>
<protein>
    <recommendedName>
        <fullName evidence="3">Pseudouridine synthase RsuA/RluA-like domain-containing protein</fullName>
    </recommendedName>
</protein>
<dbReference type="InterPro" id="IPR002885">
    <property type="entry name" value="PPR_rpt"/>
</dbReference>
<dbReference type="CDD" id="cd02869">
    <property type="entry name" value="PseudoU_synth_RluA_like"/>
    <property type="match status" value="1"/>
</dbReference>
<dbReference type="InterPro" id="IPR020103">
    <property type="entry name" value="PsdUridine_synth_cat_dom_sf"/>
</dbReference>
<dbReference type="AlphaFoldDB" id="A0A812T9X6"/>
<evidence type="ECO:0000313" key="4">
    <source>
        <dbReference type="EMBL" id="CAE7512701.1"/>
    </source>
</evidence>
<accession>A0A812T9X6</accession>
<dbReference type="Pfam" id="PF00849">
    <property type="entry name" value="PseudoU_synth_2"/>
    <property type="match status" value="1"/>
</dbReference>
<gene>
    <name evidence="4" type="ORF">SNAT2548_LOCUS28702</name>
</gene>
<dbReference type="Gene3D" id="1.25.40.10">
    <property type="entry name" value="Tetratricopeptide repeat domain"/>
    <property type="match status" value="2"/>
</dbReference>
<evidence type="ECO:0000259" key="3">
    <source>
        <dbReference type="Pfam" id="PF00849"/>
    </source>
</evidence>
<dbReference type="OrthoDB" id="424794at2759"/>
<dbReference type="SUPFAM" id="SSF55120">
    <property type="entry name" value="Pseudouridine synthase"/>
    <property type="match status" value="1"/>
</dbReference>
<dbReference type="GO" id="GO:0009982">
    <property type="term" value="F:pseudouridine synthase activity"/>
    <property type="evidence" value="ECO:0007669"/>
    <property type="project" value="InterPro"/>
</dbReference>
<dbReference type="Gene3D" id="3.30.2350.10">
    <property type="entry name" value="Pseudouridine synthase"/>
    <property type="match status" value="1"/>
</dbReference>
<sequence length="572" mass="61576">MLALLNALLDMKASPDEISYSATIAACGNDSWQNALSVFQRMREQEVLPDIISFSSAAHACGAHGRWQQAFALCCCMRQQLGREPNAVMMSSMISACGASKEWQRAFALLAQMQSDTLQMDVFVYGAAINACEEAGLWEEAVHLLGGMITARVLPNNVCFNAAISACDKGGQWELGLDFLFNLQSWKVKADAVSCGAAISACAQCHQWRAALTLLDGMTSMRIRRNAIAYTSALSGLEKAGHWEPLLLMLAGMSTETLQPTLASYGAAMSACESVGAWAPALSLLQGMKSQRLVPTGLIAGSLAGAVHQGLCKKAALDILEELRGVWVEQSPEATCAMVPADGAADLASVVVGWSPGVVAALKPSGSRTEELAETLAEYFGCELALVSRLDHPTSGVLPMAFGPEGSVAANWLQAQFAARMVYKEYLCLVEGSAVGGTGFTAQIDAALQTFKRGEQLRTEVSSLGRDAQTEYQVLGRYRMDASTNEILSFLSVRPRTGRTHQIRVHMASIGAPIVGDQTYGMKKDSVLPWCGRLFLHCHRIRCKDLSGHDFEAEAPLPAELEEVLRRLQKAE</sequence>